<evidence type="ECO:0000256" key="6">
    <source>
        <dbReference type="ARBA" id="ARBA00022747"/>
    </source>
</evidence>
<dbReference type="PANTHER" id="PTHR42933:SF3">
    <property type="entry name" value="TYPE I RESTRICTION ENZYME MJAVIII METHYLASE SUBUNIT"/>
    <property type="match status" value="1"/>
</dbReference>
<dbReference type="InterPro" id="IPR038333">
    <property type="entry name" value="T1MK-like_N_sf"/>
</dbReference>
<dbReference type="GO" id="GO:0009007">
    <property type="term" value="F:site-specific DNA-methyltransferase (adenine-specific) activity"/>
    <property type="evidence" value="ECO:0007669"/>
    <property type="project" value="UniProtKB-EC"/>
</dbReference>
<dbReference type="EMBL" id="NXIG01000007">
    <property type="protein sequence ID" value="RXI30306.1"/>
    <property type="molecule type" value="Genomic_DNA"/>
</dbReference>
<dbReference type="GO" id="GO:0009307">
    <property type="term" value="P:DNA restriction-modification system"/>
    <property type="evidence" value="ECO:0007669"/>
    <property type="project" value="UniProtKB-KW"/>
</dbReference>
<evidence type="ECO:0000256" key="3">
    <source>
        <dbReference type="ARBA" id="ARBA00022603"/>
    </source>
</evidence>
<reference evidence="11 13" key="1">
    <citation type="submission" date="2017-09" db="EMBL/GenBank/DDBJ databases">
        <title>Genomics of the genus Arcobacter.</title>
        <authorList>
            <person name="Perez-Cataluna A."/>
            <person name="Figueras M.J."/>
            <person name="Salas-Masso N."/>
        </authorList>
    </citation>
    <scope>NUCLEOTIDE SEQUENCE [LARGE SCALE GENOMIC DNA]</scope>
    <source>
        <strain evidence="11 13">CECT 7837</strain>
    </source>
</reference>
<dbReference type="REBASE" id="270498">
    <property type="entry name" value="M.Ael26155ORF1319P"/>
</dbReference>
<dbReference type="Gene3D" id="3.40.50.150">
    <property type="entry name" value="Vaccinia Virus protein VP39"/>
    <property type="match status" value="1"/>
</dbReference>
<evidence type="ECO:0000256" key="4">
    <source>
        <dbReference type="ARBA" id="ARBA00022679"/>
    </source>
</evidence>
<evidence type="ECO:0000313" key="11">
    <source>
        <dbReference type="EMBL" id="RXI30306.1"/>
    </source>
</evidence>
<keyword evidence="6" id="KW-0680">Restriction system</keyword>
<dbReference type="OrthoDB" id="9784823at2"/>
<comment type="similarity">
    <text evidence="1">Belongs to the N(4)/N(6)-methyltransferase family.</text>
</comment>
<evidence type="ECO:0000256" key="1">
    <source>
        <dbReference type="ARBA" id="ARBA00006594"/>
    </source>
</evidence>
<dbReference type="InterPro" id="IPR029063">
    <property type="entry name" value="SAM-dependent_MTases_sf"/>
</dbReference>
<dbReference type="RefSeq" id="WP_118917178.1">
    <property type="nucleotide sequence ID" value="NZ_CP032097.1"/>
</dbReference>
<dbReference type="EMBL" id="CP032097">
    <property type="protein sequence ID" value="AXX94982.1"/>
    <property type="molecule type" value="Genomic_DNA"/>
</dbReference>
<accession>A0A347U804</accession>
<dbReference type="PANTHER" id="PTHR42933">
    <property type="entry name" value="SLR6095 PROTEIN"/>
    <property type="match status" value="1"/>
</dbReference>
<organism evidence="11 13">
    <name type="scientific">Arcobacter ellisii</name>
    <dbReference type="NCBI Taxonomy" id="913109"/>
    <lineage>
        <taxon>Bacteria</taxon>
        <taxon>Pseudomonadati</taxon>
        <taxon>Campylobacterota</taxon>
        <taxon>Epsilonproteobacteria</taxon>
        <taxon>Campylobacterales</taxon>
        <taxon>Arcobacteraceae</taxon>
        <taxon>Arcobacter</taxon>
    </lineage>
</organism>
<proteinExistence type="inferred from homology"/>
<dbReference type="AlphaFoldDB" id="A0A347U804"/>
<dbReference type="Pfam" id="PF12161">
    <property type="entry name" value="HsdM_N"/>
    <property type="match status" value="1"/>
</dbReference>
<dbReference type="GO" id="GO:0003677">
    <property type="term" value="F:DNA binding"/>
    <property type="evidence" value="ECO:0007669"/>
    <property type="project" value="InterPro"/>
</dbReference>
<dbReference type="Proteomes" id="UP000262582">
    <property type="component" value="Chromosome"/>
</dbReference>
<dbReference type="InterPro" id="IPR051537">
    <property type="entry name" value="DNA_Adenine_Mtase"/>
</dbReference>
<evidence type="ECO:0000259" key="9">
    <source>
        <dbReference type="Pfam" id="PF12161"/>
    </source>
</evidence>
<dbReference type="GO" id="GO:0008170">
    <property type="term" value="F:N-methyltransferase activity"/>
    <property type="evidence" value="ECO:0007669"/>
    <property type="project" value="InterPro"/>
</dbReference>
<reference evidence="10 12" key="2">
    <citation type="submission" date="2018-08" db="EMBL/GenBank/DDBJ databases">
        <title>Complete genome of the Arcobacter ellisii type strain LMG 26155.</title>
        <authorList>
            <person name="Miller W.G."/>
            <person name="Yee E."/>
            <person name="Bono J.L."/>
        </authorList>
    </citation>
    <scope>NUCLEOTIDE SEQUENCE [LARGE SCALE GENOMIC DNA]</scope>
    <source>
        <strain evidence="10 12">LMG 26155</strain>
    </source>
</reference>
<dbReference type="PRINTS" id="PR00507">
    <property type="entry name" value="N12N6MTFRASE"/>
</dbReference>
<comment type="catalytic activity">
    <reaction evidence="7">
        <text>a 2'-deoxyadenosine in DNA + S-adenosyl-L-methionine = an N(6)-methyl-2'-deoxyadenosine in DNA + S-adenosyl-L-homocysteine + H(+)</text>
        <dbReference type="Rhea" id="RHEA:15197"/>
        <dbReference type="Rhea" id="RHEA-COMP:12418"/>
        <dbReference type="Rhea" id="RHEA-COMP:12419"/>
        <dbReference type="ChEBI" id="CHEBI:15378"/>
        <dbReference type="ChEBI" id="CHEBI:57856"/>
        <dbReference type="ChEBI" id="CHEBI:59789"/>
        <dbReference type="ChEBI" id="CHEBI:90615"/>
        <dbReference type="ChEBI" id="CHEBI:90616"/>
        <dbReference type="EC" id="2.1.1.72"/>
    </reaction>
</comment>
<evidence type="ECO:0000313" key="10">
    <source>
        <dbReference type="EMBL" id="AXX94982.1"/>
    </source>
</evidence>
<dbReference type="InterPro" id="IPR022749">
    <property type="entry name" value="D12N6_MeTrfase_N"/>
</dbReference>
<dbReference type="Gene3D" id="1.20.1260.30">
    <property type="match status" value="1"/>
</dbReference>
<dbReference type="KEGG" id="aell:AELL_1319"/>
<dbReference type="Pfam" id="PF02384">
    <property type="entry name" value="N6_Mtase"/>
    <property type="match status" value="1"/>
</dbReference>
<feature type="domain" description="DNA methylase adenine-specific" evidence="8">
    <location>
        <begin position="144"/>
        <end position="457"/>
    </location>
</feature>
<evidence type="ECO:0000256" key="2">
    <source>
        <dbReference type="ARBA" id="ARBA00011900"/>
    </source>
</evidence>
<sequence length="490" mass="55681">MFVRSEVKSKIDSIWNKFWSGGIANPLNAIEQITALIFLKLLNENDNKAILQSSFTGEKYVSLFENDKMAKWDNFKDLDSETMLNTVRDTAFPFIKKYNEGTEFNKSLKDLAFIITKPSLLSETVEGIEQIFNILEEDEEGFMDSLGDMYEYLLSEISSSGKNGQFRTPRHIIQFITALVNPQIGEKVFDPSCGTAGFLVSAYSHMLKPYTEKGGKLGANLTDSKLWDKLSNETFYGNDSDISMIRISMMNMMLHDISNPHIKQADTLSKSYNEKDMYQCVLANPPFKGSIDKEDQNENFSITSTKTELLFLDLIERVLDIGGRCGVIIPDGVLFGSSNAHKTLRKNLLERNELKAVISMPSGVFKPYAGVSTAVLVFVKGGKTDKVWFYDMEADGYSLDDKRNKIEANDIPDILEQYSKKDSEGYKNTKKHFFVDIKDIKDNDYDLSINRYKTIEYEEVEYAPTEEILAEIESLSSEINSDLRELKILI</sequence>
<dbReference type="InterPro" id="IPR003356">
    <property type="entry name" value="DNA_methylase_A-5"/>
</dbReference>
<keyword evidence="4" id="KW-0808">Transferase</keyword>
<protein>
    <recommendedName>
        <fullName evidence="2">site-specific DNA-methyltransferase (adenine-specific)</fullName>
        <ecNumber evidence="2">2.1.1.72</ecNumber>
    </recommendedName>
</protein>
<dbReference type="SUPFAM" id="SSF53335">
    <property type="entry name" value="S-adenosyl-L-methionine-dependent methyltransferases"/>
    <property type="match status" value="1"/>
</dbReference>
<keyword evidence="3 11" id="KW-0489">Methyltransferase</keyword>
<evidence type="ECO:0000256" key="7">
    <source>
        <dbReference type="ARBA" id="ARBA00047942"/>
    </source>
</evidence>
<keyword evidence="12" id="KW-1185">Reference proteome</keyword>
<dbReference type="GO" id="GO:0032259">
    <property type="term" value="P:methylation"/>
    <property type="evidence" value="ECO:0007669"/>
    <property type="project" value="UniProtKB-KW"/>
</dbReference>
<dbReference type="EC" id="2.1.1.72" evidence="2"/>
<gene>
    <name evidence="10" type="primary">hsdM1</name>
    <name evidence="10" type="ORF">AELL_1319</name>
    <name evidence="11" type="ORF">CP962_08130</name>
</gene>
<evidence type="ECO:0000259" key="8">
    <source>
        <dbReference type="Pfam" id="PF02384"/>
    </source>
</evidence>
<dbReference type="Proteomes" id="UP000290588">
    <property type="component" value="Unassembled WGS sequence"/>
</dbReference>
<keyword evidence="5" id="KW-0949">S-adenosyl-L-methionine</keyword>
<evidence type="ECO:0000313" key="13">
    <source>
        <dbReference type="Proteomes" id="UP000290588"/>
    </source>
</evidence>
<name>A0A347U804_9BACT</name>
<feature type="domain" description="N6 adenine-specific DNA methyltransferase N-terminal" evidence="9">
    <location>
        <begin position="8"/>
        <end position="125"/>
    </location>
</feature>
<evidence type="ECO:0000256" key="5">
    <source>
        <dbReference type="ARBA" id="ARBA00022691"/>
    </source>
</evidence>
<evidence type="ECO:0000313" key="12">
    <source>
        <dbReference type="Proteomes" id="UP000262582"/>
    </source>
</evidence>